<keyword evidence="5" id="KW-0067">ATP-binding</keyword>
<evidence type="ECO:0000259" key="12">
    <source>
        <dbReference type="Pfam" id="PF08264"/>
    </source>
</evidence>
<dbReference type="PANTHER" id="PTHR45794:SF1">
    <property type="entry name" value="LEUCINE--TRNA LIGASE, CYTOPLASMIC"/>
    <property type="match status" value="1"/>
</dbReference>
<organism evidence="14 15">
    <name type="scientific">Suillus luteus UH-Slu-Lm8-n1</name>
    <dbReference type="NCBI Taxonomy" id="930992"/>
    <lineage>
        <taxon>Eukaryota</taxon>
        <taxon>Fungi</taxon>
        <taxon>Dikarya</taxon>
        <taxon>Basidiomycota</taxon>
        <taxon>Agaricomycotina</taxon>
        <taxon>Agaricomycetes</taxon>
        <taxon>Agaricomycetidae</taxon>
        <taxon>Boletales</taxon>
        <taxon>Suillineae</taxon>
        <taxon>Suillaceae</taxon>
        <taxon>Suillus</taxon>
    </lineage>
</organism>
<dbReference type="SUPFAM" id="SSF50677">
    <property type="entry name" value="ValRS/IleRS/LeuRS editing domain"/>
    <property type="match status" value="1"/>
</dbReference>
<comment type="catalytic activity">
    <reaction evidence="9">
        <text>tRNA(Leu) + L-leucine + ATP = L-leucyl-tRNA(Leu) + AMP + diphosphate</text>
        <dbReference type="Rhea" id="RHEA:11688"/>
        <dbReference type="Rhea" id="RHEA-COMP:9613"/>
        <dbReference type="Rhea" id="RHEA-COMP:9622"/>
        <dbReference type="ChEBI" id="CHEBI:30616"/>
        <dbReference type="ChEBI" id="CHEBI:33019"/>
        <dbReference type="ChEBI" id="CHEBI:57427"/>
        <dbReference type="ChEBI" id="CHEBI:78442"/>
        <dbReference type="ChEBI" id="CHEBI:78494"/>
        <dbReference type="ChEBI" id="CHEBI:456215"/>
        <dbReference type="EC" id="6.1.1.4"/>
    </reaction>
</comment>
<evidence type="ECO:0000256" key="2">
    <source>
        <dbReference type="ARBA" id="ARBA00013164"/>
    </source>
</evidence>
<gene>
    <name evidence="14" type="ORF">CY34DRAFT_810535</name>
</gene>
<keyword evidence="6" id="KW-0648">Protein biosynthesis</keyword>
<keyword evidence="15" id="KW-1185">Reference proteome</keyword>
<feature type="compositionally biased region" description="Low complexity" evidence="10">
    <location>
        <begin position="142"/>
        <end position="153"/>
    </location>
</feature>
<dbReference type="Pfam" id="PF24810">
    <property type="entry name" value="RBD_LARS1"/>
    <property type="match status" value="1"/>
</dbReference>
<evidence type="ECO:0000313" key="15">
    <source>
        <dbReference type="Proteomes" id="UP000054485"/>
    </source>
</evidence>
<dbReference type="FunFam" id="3.90.740.10:FF:000001">
    <property type="entry name" value="Leucine--tRNA ligase, cytoplasmic"/>
    <property type="match status" value="1"/>
</dbReference>
<dbReference type="EMBL" id="KN835468">
    <property type="protein sequence ID" value="KIK37219.1"/>
    <property type="molecule type" value="Genomic_DNA"/>
</dbReference>
<dbReference type="HOGENOM" id="CLU_004174_1_1_1"/>
<evidence type="ECO:0000256" key="5">
    <source>
        <dbReference type="ARBA" id="ARBA00022840"/>
    </source>
</evidence>
<dbReference type="InterPro" id="IPR009080">
    <property type="entry name" value="tRNAsynth_Ia_anticodon-bd"/>
</dbReference>
<reference evidence="14 15" key="1">
    <citation type="submission" date="2014-04" db="EMBL/GenBank/DDBJ databases">
        <authorList>
            <consortium name="DOE Joint Genome Institute"/>
            <person name="Kuo A."/>
            <person name="Ruytinx J."/>
            <person name="Rineau F."/>
            <person name="Colpaert J."/>
            <person name="Kohler A."/>
            <person name="Nagy L.G."/>
            <person name="Floudas D."/>
            <person name="Copeland A."/>
            <person name="Barry K.W."/>
            <person name="Cichocki N."/>
            <person name="Veneault-Fourrey C."/>
            <person name="LaButti K."/>
            <person name="Lindquist E.A."/>
            <person name="Lipzen A."/>
            <person name="Lundell T."/>
            <person name="Morin E."/>
            <person name="Murat C."/>
            <person name="Sun H."/>
            <person name="Tunlid A."/>
            <person name="Henrissat B."/>
            <person name="Grigoriev I.V."/>
            <person name="Hibbett D.S."/>
            <person name="Martin F."/>
            <person name="Nordberg H.P."/>
            <person name="Cantor M.N."/>
            <person name="Hua S.X."/>
        </authorList>
    </citation>
    <scope>NUCLEOTIDE SEQUENCE [LARGE SCALE GENOMIC DNA]</scope>
    <source>
        <strain evidence="14 15">UH-Slu-Lm8-n1</strain>
    </source>
</reference>
<dbReference type="SUPFAM" id="SSF47323">
    <property type="entry name" value="Anticodon-binding domain of a subclass of class I aminoacyl-tRNA synthetases"/>
    <property type="match status" value="1"/>
</dbReference>
<accession>A0A0D0AGE7</accession>
<feature type="domain" description="Methionyl/Valyl/Leucyl/Isoleucyl-tRNA synthetase anticodon-binding" evidence="12">
    <location>
        <begin position="806"/>
        <end position="925"/>
    </location>
</feature>
<keyword evidence="7" id="KW-0030">Aminoacyl-tRNA synthetase</keyword>
<evidence type="ECO:0000256" key="1">
    <source>
        <dbReference type="ARBA" id="ARBA00005594"/>
    </source>
</evidence>
<dbReference type="InParanoid" id="A0A0D0AGE7"/>
<dbReference type="Gene3D" id="3.90.740.10">
    <property type="entry name" value="Valyl/Leucyl/Isoleucyl-tRNA synthetase, editing domain"/>
    <property type="match status" value="1"/>
</dbReference>
<protein>
    <recommendedName>
        <fullName evidence="2">leucine--tRNA ligase</fullName>
        <ecNumber evidence="2">6.1.1.4</ecNumber>
    </recommendedName>
    <alternativeName>
        <fullName evidence="8">Leucyl-tRNA synthetase</fullName>
    </alternativeName>
</protein>
<evidence type="ECO:0000259" key="13">
    <source>
        <dbReference type="Pfam" id="PF24810"/>
    </source>
</evidence>
<dbReference type="InterPro" id="IPR004493">
    <property type="entry name" value="Leu-tRNA-synth_Ia_arc/euk"/>
</dbReference>
<evidence type="ECO:0000256" key="8">
    <source>
        <dbReference type="ARBA" id="ARBA00030520"/>
    </source>
</evidence>
<sequence length="1091" mass="123222">MANTMELVQTGKRDRLIELEKKYQTKWQEDGIFEVNAPSPDELKGLSPAEVQDKYPKWFGNFPYPYMNGSLHLGHAFTISKIEFAAGYQRLLGKRVLFPHGLHATGMPIKAAADKIIREMEMFGPDFEQFDEEAQDEKPTKAAPNGPAAPSAAVGKATKGKIAAKSTGLTYQFQIMLSIGVSRTEVKKFADPHHWLEHFPPICKEDNNAMGNRIDWRRSFVTTDLNPYYDSFVRWQMNKLHALGKVKFGERYTIYSPKDGQPCMDHDRSDGEGVNPQEYTGVKMEVLEWSPAAKSIEGKVDGRKVFLVAATLRPETMYGQTNCFVGTSIKYGVFAINDTEAFVCTYRAARNMAFQGLSPERGQTQQLLEIDGAALVGTKIKAPFGLAPEVHVLPMDNVLATKGTGVVTSVPSDSPDDFATISDLRKKPEFYKINRDWVSIDPIPVLTTPTYGELTAPRLVEKLKIQSQKDVKQLAEAKEIAYKEGFYSGVMLVGEFKGLTVQEAKPKVRASMIEQGLAFAYAEPENPVISRSADECVVALMDQWYMDYGEPIWRSQAERLLANMETWTVETRNLFEATLAWLNQWACARTYGLGSKLPWDPQFMVESLSDSTIYMAYYTVAHLLHGGDIFGRAPGPLGVSAEQMTDVAWEYVFCNGPWPDPEPFPKDKADALKHEFNYFYPFDMRSSGKDLVQNNLTFLLYNHAAIFPEDKWPKGIRTNGHLMLNGKKMSKSTGNSLTLREGVLKFGADAMRLSLADAGDGVEDANFDEKTANANILRLHTLMTWCEDMFKDESNLRTGPKNSYHDRVFEEEIVDLINITKSHYDATAFKDALKFGFYELQSARDWYREVTADIGMHADLVKYWIRVATLMITPFAPHFAEHIWTELLKEPRSVQLALWPDPERIADRSIIETGVYMRGTLKTIRDAEITLLKRLQKGKKGKGGEDALFDPKKPKAVRIYVATKFPEWQETCVQAVKDSYSSPDEKVDDAKVRDILIEKGLIKDKRAMPFIQAFKKRMSEIGVDAAFRRTLLFSESEILKELLPYLKKSLSLEDVEVFSVDEALQREGPGFTRTIIESSEPGSPAFEYRNI</sequence>
<dbReference type="GO" id="GO:0004823">
    <property type="term" value="F:leucine-tRNA ligase activity"/>
    <property type="evidence" value="ECO:0007669"/>
    <property type="project" value="UniProtKB-EC"/>
</dbReference>
<dbReference type="InterPro" id="IPR013155">
    <property type="entry name" value="M/V/L/I-tRNA-synth_anticd-bd"/>
</dbReference>
<dbReference type="Pfam" id="PF08264">
    <property type="entry name" value="Anticodon_1"/>
    <property type="match status" value="1"/>
</dbReference>
<dbReference type="InterPro" id="IPR055416">
    <property type="entry name" value="RBD_LARS1"/>
</dbReference>
<name>A0A0D0AGE7_9AGAM</name>
<dbReference type="Gene3D" id="3.40.50.620">
    <property type="entry name" value="HUPs"/>
    <property type="match status" value="1"/>
</dbReference>
<evidence type="ECO:0000256" key="3">
    <source>
        <dbReference type="ARBA" id="ARBA00022598"/>
    </source>
</evidence>
<dbReference type="Gene3D" id="1.10.730.10">
    <property type="entry name" value="Isoleucyl-tRNA Synthetase, Domain 1"/>
    <property type="match status" value="1"/>
</dbReference>
<evidence type="ECO:0000256" key="10">
    <source>
        <dbReference type="SAM" id="MobiDB-lite"/>
    </source>
</evidence>
<evidence type="ECO:0000313" key="14">
    <source>
        <dbReference type="EMBL" id="KIK37219.1"/>
    </source>
</evidence>
<dbReference type="STRING" id="930992.A0A0D0AGE7"/>
<evidence type="ECO:0000259" key="11">
    <source>
        <dbReference type="Pfam" id="PF00133"/>
    </source>
</evidence>
<evidence type="ECO:0000256" key="7">
    <source>
        <dbReference type="ARBA" id="ARBA00023146"/>
    </source>
</evidence>
<dbReference type="GO" id="GO:0005524">
    <property type="term" value="F:ATP binding"/>
    <property type="evidence" value="ECO:0007669"/>
    <property type="project" value="UniProtKB-KW"/>
</dbReference>
<dbReference type="InterPro" id="IPR009008">
    <property type="entry name" value="Val/Leu/Ile-tRNA-synth_edit"/>
</dbReference>
<comment type="similarity">
    <text evidence="1">Belongs to the class-I aminoacyl-tRNA synthetase family.</text>
</comment>
<keyword evidence="3" id="KW-0436">Ligase</keyword>
<evidence type="ECO:0000256" key="6">
    <source>
        <dbReference type="ARBA" id="ARBA00022917"/>
    </source>
</evidence>
<dbReference type="SUPFAM" id="SSF52374">
    <property type="entry name" value="Nucleotidylyl transferase"/>
    <property type="match status" value="1"/>
</dbReference>
<dbReference type="InterPro" id="IPR002300">
    <property type="entry name" value="aa-tRNA-synth_Ia"/>
</dbReference>
<feature type="region of interest" description="Disordered" evidence="10">
    <location>
        <begin position="131"/>
        <end position="154"/>
    </location>
</feature>
<proteinExistence type="inferred from homology"/>
<evidence type="ECO:0000256" key="9">
    <source>
        <dbReference type="ARBA" id="ARBA00047469"/>
    </source>
</evidence>
<keyword evidence="4" id="KW-0547">Nucleotide-binding</keyword>
<dbReference type="Pfam" id="PF00133">
    <property type="entry name" value="tRNA-synt_1"/>
    <property type="match status" value="2"/>
</dbReference>
<dbReference type="InterPro" id="IPR014729">
    <property type="entry name" value="Rossmann-like_a/b/a_fold"/>
</dbReference>
<dbReference type="FunCoup" id="A0A0D0AGE7">
    <property type="interactions" value="713"/>
</dbReference>
<dbReference type="NCBIfam" id="TIGR00395">
    <property type="entry name" value="leuS_arch"/>
    <property type="match status" value="1"/>
</dbReference>
<reference evidence="15" key="2">
    <citation type="submission" date="2015-01" db="EMBL/GenBank/DDBJ databases">
        <title>Evolutionary Origins and Diversification of the Mycorrhizal Mutualists.</title>
        <authorList>
            <consortium name="DOE Joint Genome Institute"/>
            <consortium name="Mycorrhizal Genomics Consortium"/>
            <person name="Kohler A."/>
            <person name="Kuo A."/>
            <person name="Nagy L.G."/>
            <person name="Floudas D."/>
            <person name="Copeland A."/>
            <person name="Barry K.W."/>
            <person name="Cichocki N."/>
            <person name="Veneault-Fourrey C."/>
            <person name="LaButti K."/>
            <person name="Lindquist E.A."/>
            <person name="Lipzen A."/>
            <person name="Lundell T."/>
            <person name="Morin E."/>
            <person name="Murat C."/>
            <person name="Riley R."/>
            <person name="Ohm R."/>
            <person name="Sun H."/>
            <person name="Tunlid A."/>
            <person name="Henrissat B."/>
            <person name="Grigoriev I.V."/>
            <person name="Hibbett D.S."/>
            <person name="Martin F."/>
        </authorList>
    </citation>
    <scope>NUCLEOTIDE SEQUENCE [LARGE SCALE GENOMIC DNA]</scope>
    <source>
        <strain evidence="15">UH-Slu-Lm8-n1</strain>
    </source>
</reference>
<dbReference type="EC" id="6.1.1.4" evidence="2"/>
<dbReference type="GO" id="GO:0006429">
    <property type="term" value="P:leucyl-tRNA aminoacylation"/>
    <property type="evidence" value="ECO:0007669"/>
    <property type="project" value="InterPro"/>
</dbReference>
<dbReference type="OrthoDB" id="10249672at2759"/>
<feature type="domain" description="Leucine--tRNA ligase RagD-binding" evidence="13">
    <location>
        <begin position="961"/>
        <end position="1025"/>
    </location>
</feature>
<feature type="domain" description="Aminoacyl-tRNA synthetase class Ia" evidence="11">
    <location>
        <begin position="673"/>
        <end position="767"/>
    </location>
</feature>
<evidence type="ECO:0000256" key="4">
    <source>
        <dbReference type="ARBA" id="ARBA00022741"/>
    </source>
</evidence>
<dbReference type="PANTHER" id="PTHR45794">
    <property type="entry name" value="LEUCYL-TRNA SYNTHETASE"/>
    <property type="match status" value="1"/>
</dbReference>
<dbReference type="Proteomes" id="UP000054485">
    <property type="component" value="Unassembled WGS sequence"/>
</dbReference>
<dbReference type="CDD" id="cd07959">
    <property type="entry name" value="Anticodon_Ia_Leu_AEc"/>
    <property type="match status" value="1"/>
</dbReference>
<dbReference type="GO" id="GO:0002161">
    <property type="term" value="F:aminoacyl-tRNA deacylase activity"/>
    <property type="evidence" value="ECO:0007669"/>
    <property type="project" value="InterPro"/>
</dbReference>
<feature type="domain" description="Aminoacyl-tRNA synthetase class Ia" evidence="11">
    <location>
        <begin position="52"/>
        <end position="119"/>
    </location>
</feature>
<dbReference type="AlphaFoldDB" id="A0A0D0AGE7"/>